<dbReference type="InterPro" id="IPR008948">
    <property type="entry name" value="L-Aspartase-like"/>
</dbReference>
<evidence type="ECO:0000313" key="5">
    <source>
        <dbReference type="Proteomes" id="UP000316639"/>
    </source>
</evidence>
<dbReference type="CDD" id="cd00332">
    <property type="entry name" value="PAL-HAL"/>
    <property type="match status" value="1"/>
</dbReference>
<organism evidence="4 5">
    <name type="scientific">Lentzea tibetensis</name>
    <dbReference type="NCBI Taxonomy" id="2591470"/>
    <lineage>
        <taxon>Bacteria</taxon>
        <taxon>Bacillati</taxon>
        <taxon>Actinomycetota</taxon>
        <taxon>Actinomycetes</taxon>
        <taxon>Pseudonocardiales</taxon>
        <taxon>Pseudonocardiaceae</taxon>
        <taxon>Lentzea</taxon>
    </lineage>
</organism>
<keyword evidence="5" id="KW-1185">Reference proteome</keyword>
<dbReference type="Pfam" id="PF00221">
    <property type="entry name" value="Lyase_aromatic"/>
    <property type="match status" value="1"/>
</dbReference>
<sequence>MRRRCDSRALWLPAAVPSLHVGSDDLTVTATAVVAREPGVLDVAVDPSAELRMNESVKLMRDLIATGQPMYGITTGFGDSCTRQISPDKVVALQRNLIRYHLNGSGPGAARDVVRATMLVRANCLARGYSGVRPEVVRQLLDFLRHDIVPVIPERGSVGASGDLVPLCYLASALTGEGDVWFRGSVVDAADALRECGLDPLVLGPKEGLALINGTSFMSGFATLACADAAEIAHVADVCTALGMEALLGNRGHFDPFIHAQKAHAGQVRSAGTIRSLLEGSTLTRDDHHVLRANTALGDNRFLKLEHPIQNRYSLRCAPHVVGVLHDTLDWARGMVEVEINSTNDNPLFDVDAGAVRNGGNFYGGHIGQAMDSLKTAVASVGDLLDRQLALVVDEKFNNGLTPNLIPFLADDDETGLHHGFKGTQLAASAYTAEALKLTMPATSFSRSTEAHNQDKVSMGTIAARDARTVVELVREVAAIVLMAHCQAIDLRGAEGLADGTRAVHSLVRSKVTFLDRDRRLDGDIAEVVELIRSGAVRAATA</sequence>
<evidence type="ECO:0000256" key="1">
    <source>
        <dbReference type="ARBA" id="ARBA00007238"/>
    </source>
</evidence>
<evidence type="ECO:0000256" key="2">
    <source>
        <dbReference type="ARBA" id="ARBA00022808"/>
    </source>
</evidence>
<comment type="similarity">
    <text evidence="1">Belongs to the PAL/histidase family.</text>
</comment>
<evidence type="ECO:0000313" key="4">
    <source>
        <dbReference type="EMBL" id="TWP50855.1"/>
    </source>
</evidence>
<dbReference type="FunFam" id="1.10.275.10:FF:000005">
    <property type="entry name" value="Histidine ammonia-lyase"/>
    <property type="match status" value="1"/>
</dbReference>
<dbReference type="InterPro" id="IPR024083">
    <property type="entry name" value="Fumarase/histidase_N"/>
</dbReference>
<dbReference type="AlphaFoldDB" id="A0A563ESZ7"/>
<dbReference type="Gene3D" id="1.10.275.10">
    <property type="entry name" value="Fumarase/aspartase (N-terminal domain)"/>
    <property type="match status" value="1"/>
</dbReference>
<dbReference type="Proteomes" id="UP000316639">
    <property type="component" value="Unassembled WGS sequence"/>
</dbReference>
<dbReference type="FunFam" id="1.20.200.10:FF:000012">
    <property type="entry name" value="Tyrosine ammonia-lyase"/>
    <property type="match status" value="1"/>
</dbReference>
<dbReference type="GO" id="GO:0009800">
    <property type="term" value="P:cinnamic acid biosynthetic process"/>
    <property type="evidence" value="ECO:0007669"/>
    <property type="project" value="UniProtKB-ARBA"/>
</dbReference>
<reference evidence="4 5" key="1">
    <citation type="submission" date="2019-07" db="EMBL/GenBank/DDBJ databases">
        <title>Lentzea xizangensis sp. nov., isolated from Qinghai-Tibetan Plateau Soils.</title>
        <authorList>
            <person name="Huang J."/>
        </authorList>
    </citation>
    <scope>NUCLEOTIDE SEQUENCE [LARGE SCALE GENOMIC DNA]</scope>
    <source>
        <strain evidence="4 5">FXJ1.1311</strain>
    </source>
</reference>
<proteinExistence type="inferred from homology"/>
<keyword evidence="3 4" id="KW-0456">Lyase</keyword>
<dbReference type="SUPFAM" id="SSF48557">
    <property type="entry name" value="L-aspartase-like"/>
    <property type="match status" value="1"/>
</dbReference>
<dbReference type="InterPro" id="IPR001106">
    <property type="entry name" value="Aromatic_Lyase"/>
</dbReference>
<comment type="caution">
    <text evidence="4">The sequence shown here is derived from an EMBL/GenBank/DDBJ whole genome shotgun (WGS) entry which is preliminary data.</text>
</comment>
<keyword evidence="2" id="KW-0369">Histidine metabolism</keyword>
<dbReference type="GO" id="GO:0006547">
    <property type="term" value="P:L-histidine metabolic process"/>
    <property type="evidence" value="ECO:0007669"/>
    <property type="project" value="UniProtKB-KW"/>
</dbReference>
<dbReference type="OrthoDB" id="9806955at2"/>
<protein>
    <submittedName>
        <fullName evidence="4">Aromatic amino acid lyase</fullName>
    </submittedName>
</protein>
<name>A0A563ESZ7_9PSEU</name>
<accession>A0A563ESZ7</accession>
<dbReference type="Gene3D" id="1.20.200.10">
    <property type="entry name" value="Fumarase/aspartase (Central domain)"/>
    <property type="match status" value="1"/>
</dbReference>
<evidence type="ECO:0000256" key="3">
    <source>
        <dbReference type="ARBA" id="ARBA00023239"/>
    </source>
</evidence>
<dbReference type="PANTHER" id="PTHR10362">
    <property type="entry name" value="HISTIDINE AMMONIA-LYASE"/>
    <property type="match status" value="1"/>
</dbReference>
<gene>
    <name evidence="4" type="ORF">FKR81_17345</name>
</gene>
<dbReference type="EMBL" id="VOBR01000010">
    <property type="protein sequence ID" value="TWP50855.1"/>
    <property type="molecule type" value="Genomic_DNA"/>
</dbReference>
<dbReference type="GO" id="GO:0051289">
    <property type="term" value="P:protein homotetramerization"/>
    <property type="evidence" value="ECO:0007669"/>
    <property type="project" value="UniProtKB-ARBA"/>
</dbReference>
<dbReference type="GO" id="GO:0045548">
    <property type="term" value="F:phenylalanine ammonia-lyase activity"/>
    <property type="evidence" value="ECO:0007669"/>
    <property type="project" value="UniProtKB-ARBA"/>
</dbReference>